<dbReference type="InterPro" id="IPR048491">
    <property type="entry name" value="XMAP215_CLASP_TOG"/>
</dbReference>
<evidence type="ECO:0000256" key="7">
    <source>
        <dbReference type="ARBA" id="ARBA00023306"/>
    </source>
</evidence>
<feature type="domain" description="TOG" evidence="10">
    <location>
        <begin position="578"/>
        <end position="811"/>
    </location>
</feature>
<dbReference type="InterPro" id="IPR011989">
    <property type="entry name" value="ARM-like"/>
</dbReference>
<evidence type="ECO:0000259" key="10">
    <source>
        <dbReference type="SMART" id="SM01349"/>
    </source>
</evidence>
<dbReference type="FunFam" id="1.25.10.10:FF:000063">
    <property type="entry name" value="Putative cytoskeleton-associated protein 5"/>
    <property type="match status" value="1"/>
</dbReference>
<keyword evidence="2" id="KW-0963">Cytoplasm</keyword>
<keyword evidence="7" id="KW-0131">Cell cycle</keyword>
<dbReference type="Gene3D" id="1.25.10.10">
    <property type="entry name" value="Leucine-rich Repeat Variant"/>
    <property type="match status" value="5"/>
</dbReference>
<protein>
    <submittedName>
        <fullName evidence="11">Protein mini spindles-like</fullName>
    </submittedName>
</protein>
<feature type="compositionally biased region" description="Low complexity" evidence="9">
    <location>
        <begin position="1518"/>
        <end position="1532"/>
    </location>
</feature>
<keyword evidence="3" id="KW-0132">Cell division</keyword>
<feature type="domain" description="TOG" evidence="10">
    <location>
        <begin position="268"/>
        <end position="509"/>
    </location>
</feature>
<feature type="compositionally biased region" description="Basic and acidic residues" evidence="9">
    <location>
        <begin position="1505"/>
        <end position="1517"/>
    </location>
</feature>
<proteinExistence type="inferred from homology"/>
<evidence type="ECO:0000256" key="6">
    <source>
        <dbReference type="ARBA" id="ARBA00023212"/>
    </source>
</evidence>
<evidence type="ECO:0000256" key="4">
    <source>
        <dbReference type="ARBA" id="ARBA00022737"/>
    </source>
</evidence>
<evidence type="ECO:0000256" key="9">
    <source>
        <dbReference type="SAM" id="MobiDB-lite"/>
    </source>
</evidence>
<evidence type="ECO:0000313" key="12">
    <source>
        <dbReference type="Proteomes" id="UP000478052"/>
    </source>
</evidence>
<dbReference type="GO" id="GO:0051010">
    <property type="term" value="F:microtubule plus-end binding"/>
    <property type="evidence" value="ECO:0007669"/>
    <property type="project" value="InterPro"/>
</dbReference>
<name>A0A6G0ZQY1_APHCR</name>
<dbReference type="GO" id="GO:0051301">
    <property type="term" value="P:cell division"/>
    <property type="evidence" value="ECO:0007669"/>
    <property type="project" value="UniProtKB-KW"/>
</dbReference>
<accession>A0A6G0ZQY1</accession>
<feature type="domain" description="TOG" evidence="10">
    <location>
        <begin position="1218"/>
        <end position="1460"/>
    </location>
</feature>
<reference evidence="11 12" key="1">
    <citation type="submission" date="2019-08" db="EMBL/GenBank/DDBJ databases">
        <title>Whole genome of Aphis craccivora.</title>
        <authorList>
            <person name="Voronova N.V."/>
            <person name="Shulinski R.S."/>
            <person name="Bandarenka Y.V."/>
            <person name="Zhorov D.G."/>
            <person name="Warner D."/>
        </authorList>
    </citation>
    <scope>NUCLEOTIDE SEQUENCE [LARGE SCALE GENOMIC DNA]</scope>
    <source>
        <strain evidence="11">180601</strain>
        <tissue evidence="11">Whole Body</tissue>
    </source>
</reference>
<comment type="similarity">
    <text evidence="8">Belongs to the TOG/XMAP215 family.</text>
</comment>
<comment type="subcellular location">
    <subcellularLocation>
        <location evidence="1">Cytoplasm</location>
        <location evidence="1">Cytoskeleton</location>
        <location evidence="1">Microtubule organizing center</location>
        <location evidence="1">Centrosome</location>
    </subcellularLocation>
</comment>
<evidence type="ECO:0000256" key="8">
    <source>
        <dbReference type="ARBA" id="ARBA00025722"/>
    </source>
</evidence>
<dbReference type="Pfam" id="PF21041">
    <property type="entry name" value="XMAP215_CLASP_TOG"/>
    <property type="match status" value="4"/>
</dbReference>
<feature type="domain" description="TOG" evidence="10">
    <location>
        <begin position="1"/>
        <end position="230"/>
    </location>
</feature>
<dbReference type="GO" id="GO:0005874">
    <property type="term" value="C:microtubule"/>
    <property type="evidence" value="ECO:0007669"/>
    <property type="project" value="UniProtKB-ARBA"/>
</dbReference>
<dbReference type="InterPro" id="IPR024395">
    <property type="entry name" value="CLASP_N_dom"/>
</dbReference>
<dbReference type="SMART" id="SM01349">
    <property type="entry name" value="TOG"/>
    <property type="match status" value="5"/>
</dbReference>
<dbReference type="OrthoDB" id="205662at2759"/>
<evidence type="ECO:0000256" key="2">
    <source>
        <dbReference type="ARBA" id="ARBA00022490"/>
    </source>
</evidence>
<dbReference type="FunFam" id="1.25.10.10:FF:000019">
    <property type="entry name" value="Cytoskeleton-associated protein 5"/>
    <property type="match status" value="1"/>
</dbReference>
<dbReference type="InterPro" id="IPR034085">
    <property type="entry name" value="TOG"/>
</dbReference>
<evidence type="ECO:0000256" key="1">
    <source>
        <dbReference type="ARBA" id="ARBA00004300"/>
    </source>
</evidence>
<organism evidence="11 12">
    <name type="scientific">Aphis craccivora</name>
    <name type="common">Cowpea aphid</name>
    <dbReference type="NCBI Taxonomy" id="307492"/>
    <lineage>
        <taxon>Eukaryota</taxon>
        <taxon>Metazoa</taxon>
        <taxon>Ecdysozoa</taxon>
        <taxon>Arthropoda</taxon>
        <taxon>Hexapoda</taxon>
        <taxon>Insecta</taxon>
        <taxon>Pterygota</taxon>
        <taxon>Neoptera</taxon>
        <taxon>Paraneoptera</taxon>
        <taxon>Hemiptera</taxon>
        <taxon>Sternorrhyncha</taxon>
        <taxon>Aphidomorpha</taxon>
        <taxon>Aphidoidea</taxon>
        <taxon>Aphididae</taxon>
        <taxon>Aphidini</taxon>
        <taxon>Aphis</taxon>
        <taxon>Aphis</taxon>
    </lineage>
</organism>
<comment type="caution">
    <text evidence="11">The sequence shown here is derived from an EMBL/GenBank/DDBJ whole genome shotgun (WGS) entry which is preliminary data.</text>
</comment>
<keyword evidence="12" id="KW-1185">Reference proteome</keyword>
<dbReference type="GO" id="GO:0005813">
    <property type="term" value="C:centrosome"/>
    <property type="evidence" value="ECO:0007669"/>
    <property type="project" value="UniProtKB-SubCell"/>
</dbReference>
<dbReference type="PANTHER" id="PTHR12609">
    <property type="entry name" value="MICROTUBULE ASSOCIATED PROTEIN XMAP215"/>
    <property type="match status" value="1"/>
</dbReference>
<sequence>MTTQEEDNSYLKLPIEERCVHKLWKARISGYEEAIKLFGQLDEKDHEWNKFTEIVKKFVIDSNAIAQEKGLEATLAFVEKCATAGRVAGDVMAGLIIKCYGAPKLKTKDIAIQITLMFIEIEKQDVVIEELVKGLDHKFPKIVSTCIKAATQAIKQYGSKVINIKPLLKKLQLLLEDRDKSVRDEAKLLTIEIYSWIGPTPVKACLSNLKPLQIQELENEFEKVSGDKPQPTRFLRSQQMQAAKIVEEEAVNEEGMVLDEGTYEVDDVEETIEPVNILGQLNKDFYEKLEAKKWQERKEAIDMLEGILSKALKIESGEYGDLVRALKKIITKDSNVVIVGIAAKCMALLANGLKKQFETYASACMPSLLEKFKEKKQNIVLPLRDAVDAIYLSMTLESIHEDILAAIDNKNPSVKAESISFLTRCFTKCTPAILNKKLLKIFITALIKTLNESDPIVRENSAEALGTAWKVVSEKNIVSFLTNVDAIKLSKIKEAADKAIIIAKQSTAVKESFSKPNCVSTNNVEKKAIGTTNKSNTLKKNAAATNMKIAKSGKAKNPSGVCKTLSSNGHLPIDNEKEISDDELENLALTFLSPEILSGMVDSNWKTRLSKVQEFSQIIDELESSTVSSQVLIKLLVKKPGIKDNNVQIQKLRLECLKKVIEKFSITSNNMEYCVQDISSLLGDTKNGNLASELLTVIADATRLDLVSNIVLKYAFSVQKNPKVQIDALNWLSGAILEFGFDCISPKYVIEYVKKGIIASNPQVRVAVISLLGVMYLYVGPQLCLFFENEKPTLLQQIKAEFEKRQDEVPPKPIRGKIVKESTELSSDDEKPDNEVNVRDFVPRVDITPLITDTLINEFSDRDWKVRSNALIKLKNIVTEAKFITNKLGEVKEALQDRISDSNARLCANAINLVELITIAMGSSFKVYIKSYLPGILNALGDSKVFKYQSARQCMNTIGDVCGYREFFGSDILLDAFKNNSVTLRSELWTWLAEKLPIIPTKTIPADELKCLLPVLYSSFEDKSASIRSASERAVLGFMMHLGYASMYGACEKLKPMSVKLCREKLDNERPNLPIEKPKVVKSCASTNTLVKSKGSKKTVPKSVTKANKCALTVDCILFTRRIFLVDVLLFLPYNKTAQVCPWWVLLQRRRCVSSPEPPALVLRLENIISRTHVTTGKKKEEVENKSLFQHNNLKHQRDIDEHKLKSLKWNFITPREEFVEQLREQMLMAGINKVLITNMFHSDFRYHLKAIESLSEDVNTADDNYLPLISNLDLILKWITLRFFDTNPSVLLKGLEYLQHIFNILISQKYVLHDTEASSFVPYLIKKLGDSKDIVRNTVRAILKQIAFVYPNSKIFQYIMEGIKSKNSRQRSECLEHLTSMVEDHGTSIFQPNIPAACKEIAKSIGDRDNSVRTAALNCFVAAFFLHGEALYNFVGHISEKDMGLLRERLKRASKNRVVPVATIQPTMKVVIPPVQHVSDTENDIIDGTSDYEENNAVLNISQESHHERNLQRNEKNSPTNSENSSSCTSEIIPTSVEYSPISEIEFRTSNNDITHETRVTRTRFALDEKFLQELDSEVIETPPLVLKPYNWTFDDNEINFGKILQNKSQCLFPDGFSSLKPCLNVNPYSTATVIKSKNPLASIDPVMQLINQVTSMDLEVSKVALTKLDKMLTIPNTRLKLLKDGKVLTLFHGIIRQLDLFKYEEFMLILTEQIVNDLLLKLLYLLSMKELENRSDTKMYWRCVNSLIMKILDQCAHTTVVAILTILLDTVKNPQNSTAHFKDLVMKCLWKCTKDFERWDDDLNYELVLERLHKFLKEIDLKYWKKQPCDIPMRTCKTVLYTMVKVRNNKVLESLTNLKLPKDSIIVDYILKTLRHLNNTSERNNGKYSTPHDELDDIFKLIGQHEMMDQAVQQLYKFKIKYPDIDIEPHISKTTKYFQDCIHRRLSAIENNLKDGIDVNFKSALLQKSESATTSEAEGFMKRLQTLKMKASVACRVLGGKRNKNNLLDQNLALFSSKWSSIVKSFNTENPWSMDLTVLCPLL</sequence>
<keyword evidence="4" id="KW-0677">Repeat</keyword>
<evidence type="ECO:0000256" key="3">
    <source>
        <dbReference type="ARBA" id="ARBA00022618"/>
    </source>
</evidence>
<feature type="domain" description="TOG" evidence="10">
    <location>
        <begin position="840"/>
        <end position="1075"/>
    </location>
</feature>
<evidence type="ECO:0000256" key="5">
    <source>
        <dbReference type="ARBA" id="ARBA00022776"/>
    </source>
</evidence>
<dbReference type="GO" id="GO:0046785">
    <property type="term" value="P:microtubule polymerization"/>
    <property type="evidence" value="ECO:0007669"/>
    <property type="project" value="InterPro"/>
</dbReference>
<keyword evidence="6" id="KW-0206">Cytoskeleton</keyword>
<dbReference type="InterPro" id="IPR016024">
    <property type="entry name" value="ARM-type_fold"/>
</dbReference>
<dbReference type="FunFam" id="1.25.10.10:FF:000050">
    <property type="entry name" value="Cytoskeleton-associated protein 5 isoform X1"/>
    <property type="match status" value="1"/>
</dbReference>
<gene>
    <name evidence="11" type="ORF">FWK35_00000236</name>
</gene>
<dbReference type="SUPFAM" id="SSF48371">
    <property type="entry name" value="ARM repeat"/>
    <property type="match status" value="2"/>
</dbReference>
<feature type="region of interest" description="Disordered" evidence="9">
    <location>
        <begin position="1503"/>
        <end position="1534"/>
    </location>
</feature>
<dbReference type="GO" id="GO:0030951">
    <property type="term" value="P:establishment or maintenance of microtubule cytoskeleton polarity"/>
    <property type="evidence" value="ECO:0007669"/>
    <property type="project" value="InterPro"/>
</dbReference>
<dbReference type="Pfam" id="PF12348">
    <property type="entry name" value="CLASP_N"/>
    <property type="match status" value="1"/>
</dbReference>
<dbReference type="Proteomes" id="UP000478052">
    <property type="component" value="Unassembled WGS sequence"/>
</dbReference>
<dbReference type="GO" id="GO:0061863">
    <property type="term" value="F:microtubule plus end polymerase"/>
    <property type="evidence" value="ECO:0007669"/>
    <property type="project" value="InterPro"/>
</dbReference>
<dbReference type="GO" id="GO:0051231">
    <property type="term" value="P:spindle elongation"/>
    <property type="evidence" value="ECO:0007669"/>
    <property type="project" value="UniProtKB-ARBA"/>
</dbReference>
<dbReference type="EMBL" id="VUJU01000032">
    <property type="protein sequence ID" value="KAF0773746.1"/>
    <property type="molecule type" value="Genomic_DNA"/>
</dbReference>
<keyword evidence="5" id="KW-0498">Mitosis</keyword>
<evidence type="ECO:0000313" key="11">
    <source>
        <dbReference type="EMBL" id="KAF0773746.1"/>
    </source>
</evidence>
<dbReference type="InterPro" id="IPR045110">
    <property type="entry name" value="XMAP215"/>
</dbReference>